<dbReference type="AlphaFoldDB" id="A0A7W7Y4C5"/>
<dbReference type="Proteomes" id="UP000528322">
    <property type="component" value="Unassembled WGS sequence"/>
</dbReference>
<name>A0A7W7Y4C5_9BACT</name>
<dbReference type="EMBL" id="JACHID010000005">
    <property type="protein sequence ID" value="MBB5021699.1"/>
    <property type="molecule type" value="Genomic_DNA"/>
</dbReference>
<dbReference type="GO" id="GO:0032049">
    <property type="term" value="P:cardiolipin biosynthetic process"/>
    <property type="evidence" value="ECO:0007669"/>
    <property type="project" value="UniProtKB-ARBA"/>
</dbReference>
<protein>
    <submittedName>
        <fullName evidence="2">Cardiolipin synthase</fullName>
        <ecNumber evidence="2">2.7.8.-</ecNumber>
    </submittedName>
</protein>
<evidence type="ECO:0000313" key="2">
    <source>
        <dbReference type="EMBL" id="MBB5021699.1"/>
    </source>
</evidence>
<accession>A0A7W7Y4C5</accession>
<dbReference type="PANTHER" id="PTHR21248">
    <property type="entry name" value="CARDIOLIPIN SYNTHASE"/>
    <property type="match status" value="1"/>
</dbReference>
<keyword evidence="2" id="KW-0808">Transferase</keyword>
<comment type="caution">
    <text evidence="2">The sequence shown here is derived from an EMBL/GenBank/DDBJ whole genome shotgun (WGS) entry which is preliminary data.</text>
</comment>
<dbReference type="SUPFAM" id="SSF56024">
    <property type="entry name" value="Phospholipase D/nuclease"/>
    <property type="match status" value="1"/>
</dbReference>
<proteinExistence type="predicted"/>
<dbReference type="EC" id="2.7.8.-" evidence="2"/>
<dbReference type="InterPro" id="IPR001736">
    <property type="entry name" value="PLipase_D/transphosphatidylase"/>
</dbReference>
<dbReference type="SMART" id="SM00155">
    <property type="entry name" value="PLDc"/>
    <property type="match status" value="1"/>
</dbReference>
<dbReference type="GO" id="GO:0030572">
    <property type="term" value="F:phosphatidyltransferase activity"/>
    <property type="evidence" value="ECO:0007669"/>
    <property type="project" value="UniProtKB-ARBA"/>
</dbReference>
<organism evidence="2 3">
    <name type="scientific">Desulfurispira natronophila</name>
    <dbReference type="NCBI Taxonomy" id="682562"/>
    <lineage>
        <taxon>Bacteria</taxon>
        <taxon>Pseudomonadati</taxon>
        <taxon>Chrysiogenota</taxon>
        <taxon>Chrysiogenia</taxon>
        <taxon>Chrysiogenales</taxon>
        <taxon>Chrysiogenaceae</taxon>
        <taxon>Desulfurispira</taxon>
    </lineage>
</organism>
<dbReference type="PROSITE" id="PS50035">
    <property type="entry name" value="PLD"/>
    <property type="match status" value="1"/>
</dbReference>
<evidence type="ECO:0000313" key="3">
    <source>
        <dbReference type="Proteomes" id="UP000528322"/>
    </source>
</evidence>
<dbReference type="Pfam" id="PF13091">
    <property type="entry name" value="PLDc_2"/>
    <property type="match status" value="1"/>
</dbReference>
<dbReference type="RefSeq" id="WP_183730870.1">
    <property type="nucleotide sequence ID" value="NZ_JACHID010000005.1"/>
</dbReference>
<sequence>MSNVLTCHKLPYIFTAAVIAIVLLWWQPAYALPNKFSFQSAQVVPVFDDEYRYTFEQLVAHATDSIDLAIYLFKTDSDYRNSAAMLQESLILAAKRGVNVRVLFDLPDDPESFLYRSNLDTAKGLYFFGIDSYFDSAARMHSKMLVVDNRWTLMGSHNYTVSAMRYNRETSVLIDSETFAAESRQWISELVDTSASLEEILVLQR</sequence>
<dbReference type="InterPro" id="IPR025202">
    <property type="entry name" value="PLD-like_dom"/>
</dbReference>
<gene>
    <name evidence="2" type="ORF">HNR37_001012</name>
</gene>
<keyword evidence="3" id="KW-1185">Reference proteome</keyword>
<dbReference type="PANTHER" id="PTHR21248:SF22">
    <property type="entry name" value="PHOSPHOLIPASE D"/>
    <property type="match status" value="1"/>
</dbReference>
<evidence type="ECO:0000259" key="1">
    <source>
        <dbReference type="PROSITE" id="PS50035"/>
    </source>
</evidence>
<reference evidence="2 3" key="1">
    <citation type="submission" date="2020-08" db="EMBL/GenBank/DDBJ databases">
        <title>Genomic Encyclopedia of Type Strains, Phase IV (KMG-IV): sequencing the most valuable type-strain genomes for metagenomic binning, comparative biology and taxonomic classification.</title>
        <authorList>
            <person name="Goeker M."/>
        </authorList>
    </citation>
    <scope>NUCLEOTIDE SEQUENCE [LARGE SCALE GENOMIC DNA]</scope>
    <source>
        <strain evidence="2 3">DSM 22071</strain>
    </source>
</reference>
<feature type="domain" description="PLD phosphodiesterase" evidence="1">
    <location>
        <begin position="136"/>
        <end position="163"/>
    </location>
</feature>
<dbReference type="Gene3D" id="3.30.870.10">
    <property type="entry name" value="Endonuclease Chain A"/>
    <property type="match status" value="1"/>
</dbReference>